<dbReference type="EMBL" id="JBBUTI010000001">
    <property type="protein sequence ID" value="MEK8045064.1"/>
    <property type="molecule type" value="Genomic_DNA"/>
</dbReference>
<comment type="function">
    <text evidence="2">Responsible for synthesis of pseudouridine from uracil at positions 955, 2504 and 2580 in 23S ribosomal RNA.</text>
</comment>
<dbReference type="RefSeq" id="WP_341397468.1">
    <property type="nucleotide sequence ID" value="NZ_JBBUTI010000001.1"/>
</dbReference>
<feature type="domain" description="RNA-binding S4" evidence="9">
    <location>
        <begin position="13"/>
        <end position="71"/>
    </location>
</feature>
<dbReference type="SUPFAM" id="SSF55174">
    <property type="entry name" value="Alpha-L RNA-binding motif"/>
    <property type="match status" value="1"/>
</dbReference>
<evidence type="ECO:0000256" key="4">
    <source>
        <dbReference type="ARBA" id="ARBA00022552"/>
    </source>
</evidence>
<dbReference type="InterPro" id="IPR036986">
    <property type="entry name" value="S4_RNA-bd_sf"/>
</dbReference>
<dbReference type="InterPro" id="IPR020103">
    <property type="entry name" value="PsdUridine_synth_cat_dom_sf"/>
</dbReference>
<dbReference type="PANTHER" id="PTHR21600">
    <property type="entry name" value="MITOCHONDRIAL RNA PSEUDOURIDINE SYNTHASE"/>
    <property type="match status" value="1"/>
</dbReference>
<dbReference type="Pfam" id="PF01479">
    <property type="entry name" value="S4"/>
    <property type="match status" value="1"/>
</dbReference>
<protein>
    <recommendedName>
        <fullName evidence="8">Pseudouridine synthase</fullName>
        <ecNumber evidence="8">5.4.99.-</ecNumber>
    </recommendedName>
</protein>
<dbReference type="Pfam" id="PF00849">
    <property type="entry name" value="PseudoU_synth_2"/>
    <property type="match status" value="1"/>
</dbReference>
<keyword evidence="11" id="KW-1185">Reference proteome</keyword>
<reference evidence="10 11" key="1">
    <citation type="submission" date="2024-04" db="EMBL/GenBank/DDBJ databases">
        <title>Novel species of the genus Ideonella isolated from streams.</title>
        <authorList>
            <person name="Lu H."/>
        </authorList>
    </citation>
    <scope>NUCLEOTIDE SEQUENCE [LARGE SCALE GENOMIC DNA]</scope>
    <source>
        <strain evidence="10 11">LYT19W</strain>
    </source>
</reference>
<dbReference type="CDD" id="cd00165">
    <property type="entry name" value="S4"/>
    <property type="match status" value="1"/>
</dbReference>
<evidence type="ECO:0000256" key="3">
    <source>
        <dbReference type="ARBA" id="ARBA00010876"/>
    </source>
</evidence>
<comment type="similarity">
    <text evidence="3 8">Belongs to the pseudouridine synthase RluA family.</text>
</comment>
<evidence type="ECO:0000313" key="10">
    <source>
        <dbReference type="EMBL" id="MEK8045064.1"/>
    </source>
</evidence>
<dbReference type="SUPFAM" id="SSF55120">
    <property type="entry name" value="Pseudouridine synthase"/>
    <property type="match status" value="1"/>
</dbReference>
<dbReference type="PANTHER" id="PTHR21600:SF92">
    <property type="entry name" value="RIBOSOMAL LARGE SUBUNIT PSEUDOURIDINE SYNTHASE C"/>
    <property type="match status" value="1"/>
</dbReference>
<sequence length="318" mass="35203">MRLVTVDDGSAGQRLDNFLIRELKGVPKTHVYRIIRAGEVRVNKGRAAADTRLELGDVVRVPPVRVSASVADSEAAQALVPPREFPVLFEDDHVLVIDKPAGVAVHGGSGVSFGVIEQLRRARPQAKFLELVHRLDKETSGLLMVAKKRSALTNLQDQFRARETGKTYAALVIGDWSPAKKVVDVALHKYLTPDGERRVRAVPEDNEDGRRSISLVRIQREFDGFTLLDVTIKTGRTHQIRVHLLHEGHAIVGDDKYGDFSLNKTLAAGRHACGVKFERMFLHARRLAFDHPASGERIELAAPLPAECETLLAHLSPR</sequence>
<evidence type="ECO:0000256" key="8">
    <source>
        <dbReference type="RuleBase" id="RU362028"/>
    </source>
</evidence>
<evidence type="ECO:0000256" key="2">
    <source>
        <dbReference type="ARBA" id="ARBA00002876"/>
    </source>
</evidence>
<organism evidence="10 11">
    <name type="scientific">Ideonella margarita</name>
    <dbReference type="NCBI Taxonomy" id="2984191"/>
    <lineage>
        <taxon>Bacteria</taxon>
        <taxon>Pseudomonadati</taxon>
        <taxon>Pseudomonadota</taxon>
        <taxon>Betaproteobacteria</taxon>
        <taxon>Burkholderiales</taxon>
        <taxon>Sphaerotilaceae</taxon>
        <taxon>Ideonella</taxon>
    </lineage>
</organism>
<proteinExistence type="inferred from homology"/>
<dbReference type="PROSITE" id="PS01129">
    <property type="entry name" value="PSI_RLU"/>
    <property type="match status" value="1"/>
</dbReference>
<evidence type="ECO:0000256" key="5">
    <source>
        <dbReference type="ARBA" id="ARBA00022884"/>
    </source>
</evidence>
<gene>
    <name evidence="10" type="ORF">AACH00_01740</name>
</gene>
<name>A0ABU9C331_9BURK</name>
<accession>A0ABU9C331</accession>
<dbReference type="CDD" id="cd02869">
    <property type="entry name" value="PseudoU_synth_RluA_like"/>
    <property type="match status" value="1"/>
</dbReference>
<dbReference type="Gene3D" id="3.10.290.10">
    <property type="entry name" value="RNA-binding S4 domain"/>
    <property type="match status" value="1"/>
</dbReference>
<evidence type="ECO:0000313" key="11">
    <source>
        <dbReference type="Proteomes" id="UP001379945"/>
    </source>
</evidence>
<evidence type="ECO:0000256" key="7">
    <source>
        <dbReference type="PROSITE-ProRule" id="PRU00182"/>
    </source>
</evidence>
<evidence type="ECO:0000259" key="9">
    <source>
        <dbReference type="SMART" id="SM00363"/>
    </source>
</evidence>
<keyword evidence="5 7" id="KW-0694">RNA-binding</keyword>
<dbReference type="SMART" id="SM00363">
    <property type="entry name" value="S4"/>
    <property type="match status" value="1"/>
</dbReference>
<comment type="catalytic activity">
    <reaction evidence="1">
        <text>uridine(955/2504/2580) in 23S rRNA = pseudouridine(955/2504/2580) in 23S rRNA</text>
        <dbReference type="Rhea" id="RHEA:42528"/>
        <dbReference type="Rhea" id="RHEA-COMP:10099"/>
        <dbReference type="Rhea" id="RHEA-COMP:10100"/>
        <dbReference type="ChEBI" id="CHEBI:65314"/>
        <dbReference type="ChEBI" id="CHEBI:65315"/>
        <dbReference type="EC" id="5.4.99.24"/>
    </reaction>
</comment>
<comment type="caution">
    <text evidence="10">The sequence shown here is derived from an EMBL/GenBank/DDBJ whole genome shotgun (WGS) entry which is preliminary data.</text>
</comment>
<dbReference type="Proteomes" id="UP001379945">
    <property type="component" value="Unassembled WGS sequence"/>
</dbReference>
<dbReference type="InterPro" id="IPR006224">
    <property type="entry name" value="PsdUridine_synth_RluA-like_CS"/>
</dbReference>
<dbReference type="InterPro" id="IPR006145">
    <property type="entry name" value="PsdUridine_synth_RsuA/RluA"/>
</dbReference>
<dbReference type="PROSITE" id="PS50889">
    <property type="entry name" value="S4"/>
    <property type="match status" value="1"/>
</dbReference>
<dbReference type="Gene3D" id="3.30.2350.10">
    <property type="entry name" value="Pseudouridine synthase"/>
    <property type="match status" value="1"/>
</dbReference>
<keyword evidence="6 8" id="KW-0413">Isomerase</keyword>
<dbReference type="InterPro" id="IPR050188">
    <property type="entry name" value="RluA_PseudoU_synthase"/>
</dbReference>
<dbReference type="InterPro" id="IPR006225">
    <property type="entry name" value="PsdUridine_synth_RluC/D"/>
</dbReference>
<dbReference type="InterPro" id="IPR002942">
    <property type="entry name" value="S4_RNA-bd"/>
</dbReference>
<evidence type="ECO:0000256" key="1">
    <source>
        <dbReference type="ARBA" id="ARBA00000381"/>
    </source>
</evidence>
<keyword evidence="4" id="KW-0698">rRNA processing</keyword>
<comment type="catalytic activity">
    <reaction evidence="8">
        <text>a uridine in RNA = a pseudouridine in RNA</text>
        <dbReference type="Rhea" id="RHEA:48348"/>
        <dbReference type="Rhea" id="RHEA-COMP:12068"/>
        <dbReference type="Rhea" id="RHEA-COMP:12069"/>
        <dbReference type="ChEBI" id="CHEBI:65314"/>
        <dbReference type="ChEBI" id="CHEBI:65315"/>
    </reaction>
</comment>
<evidence type="ECO:0000256" key="6">
    <source>
        <dbReference type="ARBA" id="ARBA00023235"/>
    </source>
</evidence>
<dbReference type="EC" id="5.4.99.-" evidence="8"/>
<dbReference type="NCBIfam" id="TIGR00005">
    <property type="entry name" value="rluA_subfam"/>
    <property type="match status" value="1"/>
</dbReference>